<evidence type="ECO:0000259" key="3">
    <source>
        <dbReference type="Pfam" id="PF13359"/>
    </source>
</evidence>
<dbReference type="PANTHER" id="PTHR23080:SF141">
    <property type="entry name" value="TRANSPOSASE HELIX-TURN-HELIX DOMAIN-CONTAINING PROTEIN"/>
    <property type="match status" value="1"/>
</dbReference>
<accession>M6VBA2</accession>
<dbReference type="GO" id="GO:0046872">
    <property type="term" value="F:metal ion binding"/>
    <property type="evidence" value="ECO:0007669"/>
    <property type="project" value="UniProtKB-KW"/>
</dbReference>
<dbReference type="OrthoDB" id="465276at2"/>
<sequence>MISKEKVLKNLRMSQALLGVSHQEFKTLCVPFGLAYLSLKEEIKHNFTKGRKSILQDIEENLFFILFYLKTYPTYDVLGAVFKMDRTTACKLVKLLAEVLFLSLGSMNTLPANEISDLKKKLKKLKKLKYVIIDGTERPIRRPTGKDLQKEFYSGKKKRHTIKNLILTNKDKAILFLSNTISGKTHDLKVAENTMITSAIPKDVVCILDSGFEGIEKTSKKVNIIKPKKKPKKRELTATQKAKNTRISKKRIFVENAFAGIKRFRITSDVIRCFRKDFKHLVFVLAAGLWNLHLFFNKRFNY</sequence>
<dbReference type="AlphaFoldDB" id="M6VBA2"/>
<gene>
    <name evidence="5" type="ORF">LEP1GSC172_3766</name>
</gene>
<keyword evidence="2" id="KW-0479">Metal-binding</keyword>
<dbReference type="GeneID" id="23202709"/>
<evidence type="ECO:0000256" key="2">
    <source>
        <dbReference type="ARBA" id="ARBA00022723"/>
    </source>
</evidence>
<dbReference type="STRING" id="28182.GCA_001568325_03537"/>
<reference evidence="5 6" key="1">
    <citation type="submission" date="2013-01" db="EMBL/GenBank/DDBJ databases">
        <authorList>
            <person name="Harkins D.M."/>
            <person name="Durkin A.S."/>
            <person name="Brinkac L.M."/>
            <person name="Haft D.H."/>
            <person name="Selengut J.D."/>
            <person name="Sanka R."/>
            <person name="DePew J."/>
            <person name="Purushe J."/>
            <person name="Matthias M.A."/>
            <person name="Vinetz J.M."/>
            <person name="Sutton G.G."/>
            <person name="Nierman W.C."/>
            <person name="Fouts D.E."/>
        </authorList>
    </citation>
    <scope>NUCLEOTIDE SEQUENCE [LARGE SCALE GENOMIC DNA]</scope>
    <source>
        <strain evidence="5 6">HAI1536</strain>
    </source>
</reference>
<dbReference type="EMBL" id="AKWD02000029">
    <property type="protein sequence ID" value="EMO54145.1"/>
    <property type="molecule type" value="Genomic_DNA"/>
</dbReference>
<evidence type="ECO:0000256" key="1">
    <source>
        <dbReference type="ARBA" id="ARBA00001968"/>
    </source>
</evidence>
<evidence type="ECO:0000313" key="6">
    <source>
        <dbReference type="Proteomes" id="UP000012112"/>
    </source>
</evidence>
<feature type="domain" description="DDE Tnp4" evidence="3">
    <location>
        <begin position="133"/>
        <end position="282"/>
    </location>
</feature>
<evidence type="ECO:0000259" key="4">
    <source>
        <dbReference type="Pfam" id="PF13613"/>
    </source>
</evidence>
<dbReference type="Proteomes" id="UP000012112">
    <property type="component" value="Unassembled WGS sequence"/>
</dbReference>
<feature type="domain" description="Transposase Helix-turn-helix" evidence="4">
    <location>
        <begin position="57"/>
        <end position="104"/>
    </location>
</feature>
<name>M6VBA2_9LEPT</name>
<dbReference type="InterPro" id="IPR027806">
    <property type="entry name" value="HARBI1_dom"/>
</dbReference>
<comment type="cofactor">
    <cofactor evidence="1">
        <name>a divalent metal cation</name>
        <dbReference type="ChEBI" id="CHEBI:60240"/>
    </cofactor>
</comment>
<dbReference type="RefSeq" id="WP_002177898.1">
    <property type="nucleotide sequence ID" value="NZ_AKWD02000029.1"/>
</dbReference>
<evidence type="ECO:0000313" key="5">
    <source>
        <dbReference type="EMBL" id="EMO54145.1"/>
    </source>
</evidence>
<protein>
    <submittedName>
        <fullName evidence="5">Transposase, IS4 family</fullName>
    </submittedName>
</protein>
<dbReference type="InterPro" id="IPR027805">
    <property type="entry name" value="Transposase_HTH_dom"/>
</dbReference>
<dbReference type="PANTHER" id="PTHR23080">
    <property type="entry name" value="THAP DOMAIN PROTEIN"/>
    <property type="match status" value="1"/>
</dbReference>
<dbReference type="Pfam" id="PF13359">
    <property type="entry name" value="DDE_Tnp_4"/>
    <property type="match status" value="1"/>
</dbReference>
<proteinExistence type="predicted"/>
<comment type="caution">
    <text evidence="5">The sequence shown here is derived from an EMBL/GenBank/DDBJ whole genome shotgun (WGS) entry which is preliminary data.</text>
</comment>
<organism evidence="5 6">
    <name type="scientific">Leptospira noguchii</name>
    <dbReference type="NCBI Taxonomy" id="28182"/>
    <lineage>
        <taxon>Bacteria</taxon>
        <taxon>Pseudomonadati</taxon>
        <taxon>Spirochaetota</taxon>
        <taxon>Spirochaetia</taxon>
        <taxon>Leptospirales</taxon>
        <taxon>Leptospiraceae</taxon>
        <taxon>Leptospira</taxon>
    </lineage>
</organism>
<dbReference type="Pfam" id="PF13613">
    <property type="entry name" value="HTH_Tnp_4"/>
    <property type="match status" value="1"/>
</dbReference>